<evidence type="ECO:0000313" key="1">
    <source>
        <dbReference type="EMBL" id="BAT59501.1"/>
    </source>
</evidence>
<gene>
    <name evidence="1" type="ORF">GJW-30_1_02034</name>
</gene>
<keyword evidence="2" id="KW-1185">Reference proteome</keyword>
<sequence>MSQTKIIELRVKAARALLDSKSPLRAAEERRLDEYTARVYQQLADTLEFADTHTKLPQTNA</sequence>
<dbReference type="Proteomes" id="UP000236884">
    <property type="component" value="Chromosome"/>
</dbReference>
<evidence type="ECO:0000313" key="2">
    <source>
        <dbReference type="Proteomes" id="UP000236884"/>
    </source>
</evidence>
<dbReference type="AlphaFoldDB" id="A0A0S3PUB1"/>
<protein>
    <submittedName>
        <fullName evidence="1">Uncharacterized protein</fullName>
    </submittedName>
</protein>
<dbReference type="RefSeq" id="WP_096354942.1">
    <property type="nucleotide sequence ID" value="NZ_AP014946.1"/>
</dbReference>
<dbReference type="KEGG" id="vgo:GJW-30_1_02034"/>
<accession>A0A0S3PUB1</accession>
<name>A0A0S3PUB1_9BRAD</name>
<dbReference type="EMBL" id="AP014946">
    <property type="protein sequence ID" value="BAT59501.1"/>
    <property type="molecule type" value="Genomic_DNA"/>
</dbReference>
<reference evidence="1 2" key="1">
    <citation type="submission" date="2015-08" db="EMBL/GenBank/DDBJ databases">
        <title>Investigation of the bacterial diversity of lava forest soil.</title>
        <authorList>
            <person name="Lee J.S."/>
        </authorList>
    </citation>
    <scope>NUCLEOTIDE SEQUENCE [LARGE SCALE GENOMIC DNA]</scope>
    <source>
        <strain evidence="1 2">GJW-30</strain>
    </source>
</reference>
<proteinExistence type="predicted"/>
<organism evidence="1 2">
    <name type="scientific">Variibacter gotjawalensis</name>
    <dbReference type="NCBI Taxonomy" id="1333996"/>
    <lineage>
        <taxon>Bacteria</taxon>
        <taxon>Pseudomonadati</taxon>
        <taxon>Pseudomonadota</taxon>
        <taxon>Alphaproteobacteria</taxon>
        <taxon>Hyphomicrobiales</taxon>
        <taxon>Nitrobacteraceae</taxon>
        <taxon>Variibacter</taxon>
    </lineage>
</organism>